<accession>A0ABQ5Z9H9</accession>
<dbReference type="EMBL" id="BSOO01000019">
    <property type="protein sequence ID" value="GLR48146.1"/>
    <property type="molecule type" value="Genomic_DNA"/>
</dbReference>
<dbReference type="InterPro" id="IPR024467">
    <property type="entry name" value="Xre/MbcA/ParS-like_toxin-bd"/>
</dbReference>
<dbReference type="Pfam" id="PF09722">
    <property type="entry name" value="Xre_MbcA_ParS_C"/>
    <property type="match status" value="1"/>
</dbReference>
<gene>
    <name evidence="3" type="ORF">GCM10007925_18590</name>
</gene>
<organism evidence="3 4">
    <name type="scientific">Sphingomonas astaxanthinifaciens DSM 22298</name>
    <dbReference type="NCBI Taxonomy" id="1123267"/>
    <lineage>
        <taxon>Bacteria</taxon>
        <taxon>Pseudomonadati</taxon>
        <taxon>Pseudomonadota</taxon>
        <taxon>Alphaproteobacteria</taxon>
        <taxon>Sphingomonadales</taxon>
        <taxon>Sphingomonadaceae</taxon>
        <taxon>Sphingomonas</taxon>
    </lineage>
</organism>
<dbReference type="RefSeq" id="WP_029941371.1">
    <property type="nucleotide sequence ID" value="NZ_BSOO01000019.1"/>
</dbReference>
<dbReference type="InterPro" id="IPR046847">
    <property type="entry name" value="Xre-like_HTH"/>
</dbReference>
<sequence>MKSAGDRKAAAIRGLGGPALRTFFNVAEAWGLSDEEQMRILGIEARSTLQRWRNGRVQILRRDTVERISYVFGIYKAINILLPERSRADGWMRRPDRAPLFAGQSAIQRMTAGNVGDLYVVRQYLDSQLV</sequence>
<feature type="domain" description="Antitoxin Xre/MbcA/ParS-like toxin-binding" evidence="1">
    <location>
        <begin position="81"/>
        <end position="127"/>
    </location>
</feature>
<dbReference type="Pfam" id="PF20432">
    <property type="entry name" value="Xre-like-HTH"/>
    <property type="match status" value="1"/>
</dbReference>
<evidence type="ECO:0000259" key="2">
    <source>
        <dbReference type="Pfam" id="PF20432"/>
    </source>
</evidence>
<protein>
    <recommendedName>
        <fullName evidence="5">Antitoxin Xre/MbcA/ParS-like toxin-binding domain-containing protein</fullName>
    </recommendedName>
</protein>
<comment type="caution">
    <text evidence="3">The sequence shown here is derived from an EMBL/GenBank/DDBJ whole genome shotgun (WGS) entry which is preliminary data.</text>
</comment>
<evidence type="ECO:0000259" key="1">
    <source>
        <dbReference type="Pfam" id="PF09722"/>
    </source>
</evidence>
<feature type="domain" description="Antitoxin Xre-like helix-turn-helix" evidence="2">
    <location>
        <begin position="17"/>
        <end position="71"/>
    </location>
</feature>
<keyword evidence="4" id="KW-1185">Reference proteome</keyword>
<dbReference type="Proteomes" id="UP001156703">
    <property type="component" value="Unassembled WGS sequence"/>
</dbReference>
<proteinExistence type="predicted"/>
<name>A0ABQ5Z9H9_9SPHN</name>
<evidence type="ECO:0000313" key="4">
    <source>
        <dbReference type="Proteomes" id="UP001156703"/>
    </source>
</evidence>
<reference evidence="4" key="1">
    <citation type="journal article" date="2019" name="Int. J. Syst. Evol. Microbiol.">
        <title>The Global Catalogue of Microorganisms (GCM) 10K type strain sequencing project: providing services to taxonomists for standard genome sequencing and annotation.</title>
        <authorList>
            <consortium name="The Broad Institute Genomics Platform"/>
            <consortium name="The Broad Institute Genome Sequencing Center for Infectious Disease"/>
            <person name="Wu L."/>
            <person name="Ma J."/>
        </authorList>
    </citation>
    <scope>NUCLEOTIDE SEQUENCE [LARGE SCALE GENOMIC DNA]</scope>
    <source>
        <strain evidence="4">NBRC 102146</strain>
    </source>
</reference>
<evidence type="ECO:0008006" key="5">
    <source>
        <dbReference type="Google" id="ProtNLM"/>
    </source>
</evidence>
<evidence type="ECO:0000313" key="3">
    <source>
        <dbReference type="EMBL" id="GLR48146.1"/>
    </source>
</evidence>